<dbReference type="RefSeq" id="WP_155316588.1">
    <property type="nucleotide sequence ID" value="NZ_AP021874.1"/>
</dbReference>
<evidence type="ECO:0000313" key="1">
    <source>
        <dbReference type="EMBL" id="BBO68420.1"/>
    </source>
</evidence>
<sequence>MTLFTVSVCACWTLPPARAGEAYHYRETTGKAVTNGRGDSPGGSLLTLACTSLNEQHTTTTRHDYDTVRWRVSAGKGRTAFLAERDKNTIVIHGMLSGQPVDKVLKVDNATWYRAASLSLRELVASDDSERVFWTIRYDTLTAHKIRTIKT</sequence>
<dbReference type="AlphaFoldDB" id="A0A5K7YJU1"/>
<proteinExistence type="predicted"/>
<dbReference type="Proteomes" id="UP000427906">
    <property type="component" value="Chromosome"/>
</dbReference>
<dbReference type="EMBL" id="AP021874">
    <property type="protein sequence ID" value="BBO68420.1"/>
    <property type="molecule type" value="Genomic_DNA"/>
</dbReference>
<organism evidence="1 2">
    <name type="scientific">Desulfosarcina alkanivorans</name>
    <dbReference type="NCBI Taxonomy" id="571177"/>
    <lineage>
        <taxon>Bacteria</taxon>
        <taxon>Pseudomonadati</taxon>
        <taxon>Thermodesulfobacteriota</taxon>
        <taxon>Desulfobacteria</taxon>
        <taxon>Desulfobacterales</taxon>
        <taxon>Desulfosarcinaceae</taxon>
        <taxon>Desulfosarcina</taxon>
    </lineage>
</organism>
<name>A0A5K7YJU1_9BACT</name>
<keyword evidence="2" id="KW-1185">Reference proteome</keyword>
<protein>
    <submittedName>
        <fullName evidence="1">Uncharacterized protein</fullName>
    </submittedName>
</protein>
<evidence type="ECO:0000313" key="2">
    <source>
        <dbReference type="Proteomes" id="UP000427906"/>
    </source>
</evidence>
<reference evidence="1 2" key="1">
    <citation type="submission" date="2019-11" db="EMBL/GenBank/DDBJ databases">
        <title>Comparative genomics of hydrocarbon-degrading Desulfosarcina strains.</title>
        <authorList>
            <person name="Watanabe M."/>
            <person name="Kojima H."/>
            <person name="Fukui M."/>
        </authorList>
    </citation>
    <scope>NUCLEOTIDE SEQUENCE [LARGE SCALE GENOMIC DNA]</scope>
    <source>
        <strain evidence="1 2">PL12</strain>
    </source>
</reference>
<dbReference type="KEGG" id="dalk:DSCA_23500"/>
<dbReference type="OrthoDB" id="5405739at2"/>
<accession>A0A5K7YJU1</accession>
<gene>
    <name evidence="1" type="ORF">DSCA_23500</name>
</gene>